<dbReference type="PANTHER" id="PTHR35908">
    <property type="entry name" value="HYPOTHETICAL FUSION PROTEIN"/>
    <property type="match status" value="1"/>
</dbReference>
<evidence type="ECO:0000313" key="2">
    <source>
        <dbReference type="EMBL" id="MBK0417867.1"/>
    </source>
</evidence>
<gene>
    <name evidence="2" type="ORF">JD276_02305</name>
</gene>
<dbReference type="RefSeq" id="WP_200113542.1">
    <property type="nucleotide sequence ID" value="NZ_JAEHOH010000002.1"/>
</dbReference>
<dbReference type="InterPro" id="IPR037523">
    <property type="entry name" value="VOC_core"/>
</dbReference>
<dbReference type="CDD" id="cd06587">
    <property type="entry name" value="VOC"/>
    <property type="match status" value="1"/>
</dbReference>
<feature type="domain" description="VOC" evidence="1">
    <location>
        <begin position="8"/>
        <end position="130"/>
    </location>
</feature>
<dbReference type="AlphaFoldDB" id="A0A934Q6R5"/>
<keyword evidence="3" id="KW-1185">Reference proteome</keyword>
<proteinExistence type="predicted"/>
<dbReference type="EMBL" id="JAEHOH010000002">
    <property type="protein sequence ID" value="MBK0417867.1"/>
    <property type="molecule type" value="Genomic_DNA"/>
</dbReference>
<dbReference type="PANTHER" id="PTHR35908:SF1">
    <property type="entry name" value="CONSERVED PROTEIN"/>
    <property type="match status" value="1"/>
</dbReference>
<name>A0A934Q6R5_9MICO</name>
<dbReference type="SUPFAM" id="SSF54593">
    <property type="entry name" value="Glyoxalase/Bleomycin resistance protein/Dihydroxybiphenyl dioxygenase"/>
    <property type="match status" value="1"/>
</dbReference>
<dbReference type="Gene3D" id="3.10.180.10">
    <property type="entry name" value="2,3-Dihydroxybiphenyl 1,2-Dioxygenase, domain 1"/>
    <property type="match status" value="1"/>
</dbReference>
<organism evidence="2 3">
    <name type="scientific">Leucobacter chromiisoli</name>
    <dbReference type="NCBI Taxonomy" id="2796471"/>
    <lineage>
        <taxon>Bacteria</taxon>
        <taxon>Bacillati</taxon>
        <taxon>Actinomycetota</taxon>
        <taxon>Actinomycetes</taxon>
        <taxon>Micrococcales</taxon>
        <taxon>Microbacteriaceae</taxon>
        <taxon>Leucobacter</taxon>
    </lineage>
</organism>
<dbReference type="PROSITE" id="PS51819">
    <property type="entry name" value="VOC"/>
    <property type="match status" value="1"/>
</dbReference>
<dbReference type="Pfam" id="PF18029">
    <property type="entry name" value="Glyoxalase_6"/>
    <property type="match status" value="1"/>
</dbReference>
<dbReference type="InterPro" id="IPR029068">
    <property type="entry name" value="Glyas_Bleomycin-R_OHBP_Dase"/>
</dbReference>
<dbReference type="Proteomes" id="UP000608530">
    <property type="component" value="Unassembled WGS sequence"/>
</dbReference>
<evidence type="ECO:0000259" key="1">
    <source>
        <dbReference type="PROSITE" id="PS51819"/>
    </source>
</evidence>
<sequence>MTTSIRAKKHVFVLDCPDAGALAAFYARLLGWSAQASSDSADWVDVVPPEGEAGGLALACQQVDDYRAPEWPDGPIPQQAHLDFTVSSIERTAPIAESAGATRHPHQPSEDGTFTVFLDPAGHPFCLCEE</sequence>
<accession>A0A934Q6R5</accession>
<reference evidence="2" key="1">
    <citation type="submission" date="2020-12" db="EMBL/GenBank/DDBJ databases">
        <title>Leucobacter sp. CAS1, isolated from Chromium sludge.</title>
        <authorList>
            <person name="Xu Z."/>
        </authorList>
    </citation>
    <scope>NUCLEOTIDE SEQUENCE</scope>
    <source>
        <strain evidence="2">CSA1</strain>
    </source>
</reference>
<dbReference type="InterPro" id="IPR041581">
    <property type="entry name" value="Glyoxalase_6"/>
</dbReference>
<protein>
    <submittedName>
        <fullName evidence="2">VOC family protein</fullName>
    </submittedName>
</protein>
<comment type="caution">
    <text evidence="2">The sequence shown here is derived from an EMBL/GenBank/DDBJ whole genome shotgun (WGS) entry which is preliminary data.</text>
</comment>
<evidence type="ECO:0000313" key="3">
    <source>
        <dbReference type="Proteomes" id="UP000608530"/>
    </source>
</evidence>